<feature type="domain" description="Apple" evidence="4">
    <location>
        <begin position="25"/>
        <end position="107"/>
    </location>
</feature>
<sequence length="248" mass="28021">MGYIKMSAALCACLIALIVAENKICKKSSNFDRHQGIQLQGHVINTVTTSDLGDCVIECSKTHGCLSMNVHNAGNAMHCELNKSNRYGRQANLIKTSFDWEYLEMVFKPDWSNACFQKDGWYRSKSAAYKFVNEPVNALEARKRCQKMMAGADLVSFVDSEEEGIFNQYLQGVRQGGFVWIGLNDLSKEGTFVWFDGTKSNYRNWHDSEPNNDGGNEHCAFKYQAGRMRWLDTGCSRQVPFACKVLCT</sequence>
<dbReference type="InterPro" id="IPR001304">
    <property type="entry name" value="C-type_lectin-like"/>
</dbReference>
<proteinExistence type="predicted"/>
<dbReference type="PROSITE" id="PS00615">
    <property type="entry name" value="C_TYPE_LECTIN_1"/>
    <property type="match status" value="1"/>
</dbReference>
<dbReference type="EnsemblMetazoa" id="XM_021041463.2">
    <property type="protein sequence ID" value="XP_020897122.1"/>
    <property type="gene ID" value="LOC110235984"/>
</dbReference>
<evidence type="ECO:0000259" key="3">
    <source>
        <dbReference type="PROSITE" id="PS50041"/>
    </source>
</evidence>
<reference evidence="5" key="1">
    <citation type="submission" date="2022-11" db="UniProtKB">
        <authorList>
            <consortium name="EnsemblMetazoa"/>
        </authorList>
    </citation>
    <scope>IDENTIFICATION</scope>
</reference>
<dbReference type="SMART" id="SM00034">
    <property type="entry name" value="CLECT"/>
    <property type="match status" value="1"/>
</dbReference>
<evidence type="ECO:0000313" key="6">
    <source>
        <dbReference type="Proteomes" id="UP000887567"/>
    </source>
</evidence>
<keyword evidence="6" id="KW-1185">Reference proteome</keyword>
<dbReference type="SUPFAM" id="SSF56436">
    <property type="entry name" value="C-type lectin-like"/>
    <property type="match status" value="1"/>
</dbReference>
<dbReference type="InterPro" id="IPR003609">
    <property type="entry name" value="Pan_app"/>
</dbReference>
<dbReference type="SUPFAM" id="SSF57414">
    <property type="entry name" value="Hairpin loop containing domain-like"/>
    <property type="match status" value="1"/>
</dbReference>
<organism evidence="5 6">
    <name type="scientific">Exaiptasia diaphana</name>
    <name type="common">Tropical sea anemone</name>
    <name type="synonym">Aiptasia pulchella</name>
    <dbReference type="NCBI Taxonomy" id="2652724"/>
    <lineage>
        <taxon>Eukaryota</taxon>
        <taxon>Metazoa</taxon>
        <taxon>Cnidaria</taxon>
        <taxon>Anthozoa</taxon>
        <taxon>Hexacorallia</taxon>
        <taxon>Actiniaria</taxon>
        <taxon>Aiptasiidae</taxon>
        <taxon>Exaiptasia</taxon>
    </lineage>
</organism>
<name>A0A913YHS1_EXADI</name>
<dbReference type="CDD" id="cd00037">
    <property type="entry name" value="CLECT"/>
    <property type="match status" value="1"/>
</dbReference>
<dbReference type="Gene3D" id="3.10.100.10">
    <property type="entry name" value="Mannose-Binding Protein A, subunit A"/>
    <property type="match status" value="1"/>
</dbReference>
<dbReference type="KEGG" id="epa:110235984"/>
<dbReference type="InterPro" id="IPR016186">
    <property type="entry name" value="C-type_lectin-like/link_sf"/>
</dbReference>
<dbReference type="EnsemblMetazoa" id="XM_028658150.1">
    <property type="protein sequence ID" value="XP_028513951.1"/>
    <property type="gene ID" value="LOC110235984"/>
</dbReference>
<dbReference type="Pfam" id="PF00024">
    <property type="entry name" value="PAN_1"/>
    <property type="match status" value="1"/>
</dbReference>
<accession>A0A913YHS1</accession>
<dbReference type="AlphaFoldDB" id="A0A913YHS1"/>
<dbReference type="GeneID" id="110235984"/>
<dbReference type="Pfam" id="PF00059">
    <property type="entry name" value="Lectin_C"/>
    <property type="match status" value="1"/>
</dbReference>
<dbReference type="InterPro" id="IPR018378">
    <property type="entry name" value="C-type_lectin_CS"/>
</dbReference>
<dbReference type="RefSeq" id="XP_028513951.1">
    <property type="nucleotide sequence ID" value="XM_028658150.1"/>
</dbReference>
<evidence type="ECO:0000256" key="2">
    <source>
        <dbReference type="SAM" id="SignalP"/>
    </source>
</evidence>
<dbReference type="PROSITE" id="PS50041">
    <property type="entry name" value="C_TYPE_LECTIN_2"/>
    <property type="match status" value="1"/>
</dbReference>
<keyword evidence="1" id="KW-1015">Disulfide bond</keyword>
<dbReference type="InterPro" id="IPR050111">
    <property type="entry name" value="C-type_lectin/snaclec_domain"/>
</dbReference>
<dbReference type="InterPro" id="IPR016187">
    <property type="entry name" value="CTDL_fold"/>
</dbReference>
<evidence type="ECO:0000259" key="4">
    <source>
        <dbReference type="PROSITE" id="PS50948"/>
    </source>
</evidence>
<feature type="domain" description="C-type lectin" evidence="3">
    <location>
        <begin position="124"/>
        <end position="244"/>
    </location>
</feature>
<evidence type="ECO:0000313" key="5">
    <source>
        <dbReference type="EnsemblMetazoa" id="XP_028513951.1"/>
    </source>
</evidence>
<dbReference type="OrthoDB" id="5971046at2759"/>
<keyword evidence="2" id="KW-0732">Signal</keyword>
<dbReference type="PROSITE" id="PS50948">
    <property type="entry name" value="PAN"/>
    <property type="match status" value="1"/>
</dbReference>
<feature type="chain" id="PRO_5038275528" evidence="2">
    <location>
        <begin position="21"/>
        <end position="248"/>
    </location>
</feature>
<dbReference type="PANTHER" id="PTHR22803">
    <property type="entry name" value="MANNOSE, PHOSPHOLIPASE, LECTIN RECEPTOR RELATED"/>
    <property type="match status" value="1"/>
</dbReference>
<protein>
    <submittedName>
        <fullName evidence="5">Uncharacterized protein</fullName>
    </submittedName>
</protein>
<evidence type="ECO:0000256" key="1">
    <source>
        <dbReference type="ARBA" id="ARBA00023157"/>
    </source>
</evidence>
<dbReference type="RefSeq" id="XP_020897122.1">
    <property type="nucleotide sequence ID" value="XM_021041463.2"/>
</dbReference>
<feature type="signal peptide" evidence="2">
    <location>
        <begin position="1"/>
        <end position="20"/>
    </location>
</feature>
<dbReference type="Proteomes" id="UP000887567">
    <property type="component" value="Unplaced"/>
</dbReference>